<proteinExistence type="inferred from homology"/>
<organism evidence="2 3">
    <name type="scientific">Sutterella megalosphaeroides</name>
    <dbReference type="NCBI Taxonomy" id="2494234"/>
    <lineage>
        <taxon>Bacteria</taxon>
        <taxon>Pseudomonadati</taxon>
        <taxon>Pseudomonadota</taxon>
        <taxon>Betaproteobacteria</taxon>
        <taxon>Burkholderiales</taxon>
        <taxon>Sutterellaceae</taxon>
        <taxon>Sutterella</taxon>
    </lineage>
</organism>
<dbReference type="Pfam" id="PF04359">
    <property type="entry name" value="DUF493"/>
    <property type="match status" value="1"/>
</dbReference>
<evidence type="ECO:0000256" key="1">
    <source>
        <dbReference type="ARBA" id="ARBA00008460"/>
    </source>
</evidence>
<reference evidence="2 3" key="1">
    <citation type="journal article" date="2018" name="Int. J. Syst. Evol. Microbiol.">
        <title>Mesosutterella multiformis gen. nov., sp. nov., a member of the family Sutterellaceae and Sutterella megalosphaeroides sp. nov., isolated from human faeces.</title>
        <authorList>
            <person name="Sakamoto M."/>
            <person name="Ikeyama N."/>
            <person name="Kunihiro T."/>
            <person name="Iino T."/>
            <person name="Yuki M."/>
            <person name="Ohkuma M."/>
        </authorList>
    </citation>
    <scope>NUCLEOTIDE SEQUENCE [LARGE SCALE GENOMIC DNA]</scope>
    <source>
        <strain evidence="2 3">6FBBBH3</strain>
    </source>
</reference>
<dbReference type="Proteomes" id="UP000271003">
    <property type="component" value="Chromosome"/>
</dbReference>
<gene>
    <name evidence="2" type="ORF">SUTMEG_01940</name>
</gene>
<dbReference type="InterPro" id="IPR007454">
    <property type="entry name" value="UPF0250_YbeD-like"/>
</dbReference>
<dbReference type="KEGG" id="sutt:SUTMEG_01940"/>
<dbReference type="AlphaFoldDB" id="A0A2Z6I7D3"/>
<dbReference type="OrthoDB" id="9793424at2"/>
<dbReference type="SUPFAM" id="SSF117991">
    <property type="entry name" value="YbeD/HP0495-like"/>
    <property type="match status" value="1"/>
</dbReference>
<dbReference type="InterPro" id="IPR027471">
    <property type="entry name" value="YbeD-like_sf"/>
</dbReference>
<dbReference type="GO" id="GO:0005829">
    <property type="term" value="C:cytosol"/>
    <property type="evidence" value="ECO:0007669"/>
    <property type="project" value="TreeGrafter"/>
</dbReference>
<keyword evidence="3" id="KW-1185">Reference proteome</keyword>
<accession>A0A2Z6I7D3</accession>
<dbReference type="PANTHER" id="PTHR38036">
    <property type="entry name" value="UPF0250 PROTEIN YBED"/>
    <property type="match status" value="1"/>
</dbReference>
<evidence type="ECO:0000313" key="3">
    <source>
        <dbReference type="Proteomes" id="UP000271003"/>
    </source>
</evidence>
<sequence length="93" mass="10789">MTSATPQTNDEILQFPQLFPIKLVGLTTEYFQTIVTDIAREHFDDFDESTIEIDYSRTRKYMSVTITVNAKSREQLDNMYRACTSNPVFKVVL</sequence>
<evidence type="ECO:0000313" key="2">
    <source>
        <dbReference type="EMBL" id="BBF22303.1"/>
    </source>
</evidence>
<protein>
    <submittedName>
        <fullName evidence="2">Uncharacterized protein</fullName>
    </submittedName>
</protein>
<comment type="similarity">
    <text evidence="1">Belongs to the UPF0250 family.</text>
</comment>
<dbReference type="EMBL" id="AP018786">
    <property type="protein sequence ID" value="BBF22303.1"/>
    <property type="molecule type" value="Genomic_DNA"/>
</dbReference>
<dbReference type="PANTHER" id="PTHR38036:SF1">
    <property type="entry name" value="UPF0250 PROTEIN YBED"/>
    <property type="match status" value="1"/>
</dbReference>
<name>A0A2Z6I7D3_9BURK</name>
<dbReference type="RefSeq" id="WP_120175960.1">
    <property type="nucleotide sequence ID" value="NZ_AP018786.1"/>
</dbReference>
<dbReference type="Gene3D" id="3.30.70.260">
    <property type="match status" value="1"/>
</dbReference>